<evidence type="ECO:0000256" key="1">
    <source>
        <dbReference type="ARBA" id="ARBA00004496"/>
    </source>
</evidence>
<evidence type="ECO:0000259" key="17">
    <source>
        <dbReference type="PROSITE" id="PS51644"/>
    </source>
</evidence>
<evidence type="ECO:0000256" key="3">
    <source>
        <dbReference type="ARBA" id="ARBA00013425"/>
    </source>
</evidence>
<dbReference type="Pfam" id="PF00567">
    <property type="entry name" value="TUDOR"/>
    <property type="match status" value="3"/>
</dbReference>
<dbReference type="FunFam" id="3.30.420.610:FF:000009">
    <property type="entry name" value="Tudor domain-containing protein 7 isoform X2"/>
    <property type="match status" value="1"/>
</dbReference>
<dbReference type="Gene3D" id="2.30.30.140">
    <property type="match status" value="3"/>
</dbReference>
<dbReference type="PROSITE" id="PS50304">
    <property type="entry name" value="TUDOR"/>
    <property type="match status" value="2"/>
</dbReference>
<feature type="domain" description="HTH OST-type" evidence="17">
    <location>
        <begin position="1961"/>
        <end position="2030"/>
    </location>
</feature>
<keyword evidence="19" id="KW-1185">Reference proteome</keyword>
<evidence type="ECO:0000256" key="2">
    <source>
        <dbReference type="ARBA" id="ARBA00007740"/>
    </source>
</evidence>
<feature type="compositionally biased region" description="Basic and acidic residues" evidence="15">
    <location>
        <begin position="665"/>
        <end position="676"/>
    </location>
</feature>
<proteinExistence type="inferred from homology"/>
<dbReference type="GO" id="GO:0035770">
    <property type="term" value="C:ribonucleoprotein granule"/>
    <property type="evidence" value="ECO:0007669"/>
    <property type="project" value="UniProtKB-ARBA"/>
</dbReference>
<dbReference type="CDD" id="cd09986">
    <property type="entry name" value="LOTUS_1_TDRD7"/>
    <property type="match status" value="1"/>
</dbReference>
<feature type="domain" description="HTH OST-type" evidence="17">
    <location>
        <begin position="1857"/>
        <end position="1926"/>
    </location>
</feature>
<evidence type="ECO:0000256" key="13">
    <source>
        <dbReference type="ARBA" id="ARBA00077135"/>
    </source>
</evidence>
<comment type="caution">
    <text evidence="18">The sequence shown here is derived from an EMBL/GenBank/DDBJ whole genome shotgun (WGS) entry which is preliminary data.</text>
</comment>
<gene>
    <name evidence="18" type="ORF">SUZIE_104270</name>
</gene>
<feature type="compositionally biased region" description="Basic and acidic residues" evidence="15">
    <location>
        <begin position="720"/>
        <end position="740"/>
    </location>
</feature>
<dbReference type="FunFam" id="2.30.30.140:FF:000065">
    <property type="entry name" value="tudor domain-containing protein 7"/>
    <property type="match status" value="1"/>
</dbReference>
<comment type="subcellular location">
    <subcellularLocation>
        <location evidence="1">Cytoplasm</location>
    </subcellularLocation>
</comment>
<evidence type="ECO:0000256" key="12">
    <source>
        <dbReference type="ARBA" id="ARBA00075091"/>
    </source>
</evidence>
<comment type="subunit">
    <text evidence="11">Found in a mRNP complex, at least composed of TDRD1, TDRD6, TDRD7 and DDX4. Found in a complex containing CABLES1, CDK16 and CDK17. Interacts with CABLES1, CDK17 and PIWIL1.</text>
</comment>
<evidence type="ECO:0000313" key="18">
    <source>
        <dbReference type="EMBL" id="MBZ3869711.1"/>
    </source>
</evidence>
<evidence type="ECO:0000256" key="9">
    <source>
        <dbReference type="ARBA" id="ARBA00022884"/>
    </source>
</evidence>
<feature type="coiled-coil region" evidence="14">
    <location>
        <begin position="1437"/>
        <end position="1464"/>
    </location>
</feature>
<dbReference type="CDD" id="cd20429">
    <property type="entry name" value="Tudor_TDRD7_rpt3"/>
    <property type="match status" value="1"/>
</dbReference>
<dbReference type="InterPro" id="IPR047449">
    <property type="entry name" value="Tudor_TDRD7_rpt3"/>
</dbReference>
<dbReference type="InterPro" id="IPR037978">
    <property type="entry name" value="TDRD7_LOTUS_3"/>
</dbReference>
<dbReference type="PROSITE" id="PS51644">
    <property type="entry name" value="HTH_OST"/>
    <property type="match status" value="3"/>
</dbReference>
<reference evidence="18" key="1">
    <citation type="submission" date="2020-03" db="EMBL/GenBank/DDBJ databases">
        <title>Studies in the Genomics of Life Span.</title>
        <authorList>
            <person name="Glass D."/>
        </authorList>
    </citation>
    <scope>NUCLEOTIDE SEQUENCE</scope>
    <source>
        <strain evidence="18">SUZIE</strain>
        <tissue evidence="18">Muscle</tissue>
    </source>
</reference>
<dbReference type="GO" id="GO:0005737">
    <property type="term" value="C:cytoplasm"/>
    <property type="evidence" value="ECO:0007669"/>
    <property type="project" value="UniProtKB-SubCell"/>
</dbReference>
<evidence type="ECO:0000256" key="6">
    <source>
        <dbReference type="ARBA" id="ARBA00022737"/>
    </source>
</evidence>
<keyword evidence="14" id="KW-0175">Coiled coil</keyword>
<keyword evidence="5" id="KW-0597">Phosphoprotein</keyword>
<dbReference type="Pfam" id="PF14643">
    <property type="entry name" value="DUF4455"/>
    <property type="match status" value="1"/>
</dbReference>
<dbReference type="SMART" id="SM00333">
    <property type="entry name" value="TUDOR"/>
    <property type="match status" value="3"/>
</dbReference>
<dbReference type="GO" id="GO:0003723">
    <property type="term" value="F:RNA binding"/>
    <property type="evidence" value="ECO:0007669"/>
    <property type="project" value="UniProtKB-KW"/>
</dbReference>
<keyword evidence="9" id="KW-0694">RNA-binding</keyword>
<organism evidence="18 19">
    <name type="scientific">Sciurus carolinensis</name>
    <name type="common">Eastern gray squirrel</name>
    <dbReference type="NCBI Taxonomy" id="30640"/>
    <lineage>
        <taxon>Eukaryota</taxon>
        <taxon>Metazoa</taxon>
        <taxon>Chordata</taxon>
        <taxon>Craniata</taxon>
        <taxon>Vertebrata</taxon>
        <taxon>Euteleostomi</taxon>
        <taxon>Mammalia</taxon>
        <taxon>Eutheria</taxon>
        <taxon>Euarchontoglires</taxon>
        <taxon>Glires</taxon>
        <taxon>Rodentia</taxon>
        <taxon>Sciuromorpha</taxon>
        <taxon>Sciuridae</taxon>
        <taxon>Sciurinae</taxon>
        <taxon>Sciurini</taxon>
        <taxon>Sciurus</taxon>
    </lineage>
</organism>
<dbReference type="Pfam" id="PF12872">
    <property type="entry name" value="OST-HTH"/>
    <property type="match status" value="2"/>
</dbReference>
<dbReference type="FunFam" id="3.30.420.610:FF:000006">
    <property type="entry name" value="tudor domain-containing protein 7 isoform X2"/>
    <property type="match status" value="1"/>
</dbReference>
<feature type="domain" description="HTH OST-type" evidence="17">
    <location>
        <begin position="1627"/>
        <end position="1700"/>
    </location>
</feature>
<feature type="compositionally biased region" description="Basic and acidic residues" evidence="15">
    <location>
        <begin position="774"/>
        <end position="785"/>
    </location>
</feature>
<evidence type="ECO:0000256" key="8">
    <source>
        <dbReference type="ARBA" id="ARBA00022871"/>
    </source>
</evidence>
<dbReference type="EMBL" id="JAATJV010140100">
    <property type="protein sequence ID" value="MBZ3869711.1"/>
    <property type="molecule type" value="Genomic_DNA"/>
</dbReference>
<keyword evidence="6" id="KW-0677">Repeat</keyword>
<name>A0AA41MD44_SCICA</name>
<sequence length="2728" mass="313088">MSSVGKVTQVQSGKVYHQIFQAEVQLVQSLAATRKRSAERSVTPKNGGIPMMKKVEIPEGEMMSPRQRKWAHSLPNDWVTENPVLYKEKEIARKEKVQESEGAMAAREVQGLVDTIVSKESSTTILQGREVQKRKNYENALANFQEEIAQITTEMEPPILETGRLFLNKLSKSEEDIDHLFKTVENDNSLEDYTMQALLELWDAVAQMFLLRKQEIKVLDEELLSLEASRGDKLKSVLKKYVEIIEKTSYLMQPDVYRLIDKEATVMNHALLGNQRAIAQLSLNLMEATLLQELNGRHRWQCLVDTWKALKKEALMHSFREFMSSEDIQSPPAVKKELEEMLKTQEVLQQKRLAHLCTICDLLPPNYNMAQLTDWHSSLNALNQKLDNYHIDCMMRIRLLYEKSWQECLACVQNCKKQLLESLSEAEADSLVNPTFFQMVGDLQSKVEEKLELLDKSFEALAKQTEWQSSDLFRYFQEAAKLWEMHQSVLSDQELELEKSMEQYRQKHNLENQTQEAHLDKLLDQLRQQNHEAALKLYLEKAKNFLKNIKSRYEYFHGVLTNEVMEYPAVVLSELNSYSFTLSQHFFVREIFQQNLAGEVIFQFRQPGNTFAFLVPFSLSTYGLGNPPGNTGDFSLLVLRYRTSTENHELLFLQRMTKLKKRQRARVEMSRSEDSLSRGPSAMRPAEEEMEEERGKDRASTATEEGLSQQDRSALSDQMDESREDSPQGLEEMRVDRESSSKPSPNQESVEAQEEEEEEEAKEEVEEEGEEDEEKGKEEEEKNIQEEEMAKEEQESLSVCETDAKEESLDEFSSKDMESFTTSSGNTYFVFVSLEEEEEEGCRRPHSAFSTPCLDNASCNEFTERVIVPSMLILEIKKQLRTGFFEHLEKWFDQCALNARVIVATKIDELDSELELQLHLHQPRIQHIEKDIHNVRAAELLLHQERLDRHCAGVIETLKKERLMFCQFQEEQNTRSKNFRRKIYDMEHIFLNATKSQKLAILNSTLHRELLSYVDVIQVSLRSFRQYLEESLGKLRYTNIDYIKHCRLFSEGGNFSPEELDFLCNRLEKEATRIEYVESLIMSNMEKMENEYLDQANDVINKFESKFHNLSVDLIFIEKIQRLMTNLQVNIKCQVAKSNLQADGLNSSLEQLQRKIEICRDPKGDKTTVTTDDLLGFVRTWKEKLSQRIKYLNCSLDVVSATQDVYADSILTDLEVESDILISSEVPEEEAKVGPVTPESFAQPSRIGKAMIEDPAVMVIRKILQVPDIKLMHQCEKDRSQTVLRRYRCQQEISTKKSLHSASATSAASISRHSKPNRNDRKYQVLGDKSPPPTTHFKGIILTLLWESNQYLLTVVEEYYRKEKRPVTRPDCMHETFDQCADSIGRKILEYQSQTDEYHNSCLMELRVQMRKFEELLPQVCWLVIENFKEQHWKKFCISVEKIQKQFEEQKKQLEKRKDKNTQKLNPNLGHPAHIQIMESLHALEEKRQEELDYLIKKNKENLEEVTRRCGHVFITSLASFTEKFLLQLDEVVTIDDIQVAKVEPSKPKTSILIRRKLARLSLEEESEKPLIERGSRKWPGIKPTEVTIQTKILDRKTPSITTSKTTLGHLAAVEARDAVYLVKMLEADLVSKMLRAVLQSHKNGIALPRLQGEYRSLTGDWIPFKQLGYPTLEAYLRSVPAVVRIETSRSGEITCYAVACTETARIAQLVARQRSSKRKTGRQVNCQMRVKKTMPFFLEGKPKATLRQPGFASDFSISKKPNPTLLRDKGNALGVKSDVEMPPYPMHTTLGSEVFKDIPVQRHVTMSLNNRFSPKPSFPPPFQMHLSRTCTKEVSDNFNQTVEKPNVTPPASYTYKMDEVQNRIKEILNKHNNGIWISKLPHFYKELYKEDLNQGILQLFEHWPHICTVEKPCSGGQDLLLYPAKRKQLLRSEQDTEKVLPSPLPAPKQTPPLKGSAAVMPVDIKEKVAELLVRYTSGLWASALPKAFEDVYRVKFPEDALKNLASLSDVCTIDYISGNPQKAILYAKLPSPTDQILKDEGQAQGDYDIKTMIEQEYLQLEKNIAESSETFMEDITVPPLVIPTEASPSVLVVELSNTNEVVIRQVAYVGKDYSAAQELMEDEMKEYYSKNPNVAPVQAVHVGQLLAVNAEEDAWLRAQIISVEDSKLKASTVCYVDYGFSENVEKNKAYKLNPKFCSLAFQATKCKLAGLEVLNDDSDLVKIVESLTCGKIFAVEILDKADIPLVVLYDTSGEDDININATCLKAICDKSLEVHLQVDAMYTNVKVTNICSDGTLYCQVPCKGLNKLNDLLHKTEDYFHCKHMTSEYFVSLPFCGKICLFHCKGKWLRVEITNVHSSRALDVQFLDSGNATSVKVSELREIPPRFLHEMIAIPPQAIKCCLADLPQSIGMWTPDAVLWLRDSVLNCSDCSIKVTKVDEKRGITYVYLFTPKNFPDPHRSINRQITNADLWKHQKDVFLSAVSNTVSSPSSKNGNTPVSGNTGENFRKSFPEVIKKPVADHTRSFSVEELPPPVHLSKPGEHMDVYVPVACHPGYFVIQPWQEIHKLEVLMEEMILYYSVSEERHIAVEKDQVYAAKVENKWHRVLLKGILANGLVSVYELDYGKHELVNVRKVQPLVDMFRKLPFQAVTAQLAGVKCSQWSEEASMVFRNHVEKKPLVALVQTVIEHANPWDRKVVVYLVDTSLPDTDTWIHDFMSQYLVELSKVN</sequence>
<feature type="region of interest" description="Disordered" evidence="15">
    <location>
        <begin position="663"/>
        <end position="818"/>
    </location>
</feature>
<dbReference type="GO" id="GO:0070306">
    <property type="term" value="P:lens fiber cell differentiation"/>
    <property type="evidence" value="ECO:0007669"/>
    <property type="project" value="UniProtKB-ARBA"/>
</dbReference>
<feature type="compositionally biased region" description="Acidic residues" evidence="15">
    <location>
        <begin position="751"/>
        <end position="773"/>
    </location>
</feature>
<dbReference type="InterPro" id="IPR035437">
    <property type="entry name" value="SNase_OB-fold_sf"/>
</dbReference>
<dbReference type="Gene3D" id="3.30.420.610">
    <property type="entry name" value="LOTUS domain-like"/>
    <property type="match status" value="3"/>
</dbReference>
<evidence type="ECO:0000256" key="10">
    <source>
        <dbReference type="ARBA" id="ARBA00025023"/>
    </source>
</evidence>
<feature type="region of interest" description="Disordered" evidence="15">
    <location>
        <begin position="1298"/>
        <end position="1330"/>
    </location>
</feature>
<dbReference type="Gene3D" id="2.40.50.90">
    <property type="match status" value="3"/>
</dbReference>
<dbReference type="CDD" id="cd20428">
    <property type="entry name" value="Tudor_TDRD7_rpt2"/>
    <property type="match status" value="1"/>
</dbReference>
<comment type="function">
    <text evidence="10">Component of specific cytoplasmic RNA granules involved in post-transcriptional regulation of specific genes: probably acts by binding to specific mRNAs and regulating their translation. Required for lens transparency during lens development, by regulating translation of genes such as CRYBB3 and HSPB1 in the developing lens. Also required during spermatogenesis.</text>
</comment>
<comment type="similarity">
    <text evidence="2">Belongs to the TDRD7 family.</text>
</comment>
<evidence type="ECO:0000256" key="5">
    <source>
        <dbReference type="ARBA" id="ARBA00022553"/>
    </source>
</evidence>
<evidence type="ECO:0000256" key="4">
    <source>
        <dbReference type="ARBA" id="ARBA00022490"/>
    </source>
</evidence>
<dbReference type="InterPro" id="IPR041966">
    <property type="entry name" value="LOTUS-like"/>
</dbReference>
<keyword evidence="8" id="KW-0744">Spermatogenesis</keyword>
<feature type="domain" description="Tudor" evidence="16">
    <location>
        <begin position="2140"/>
        <end position="2200"/>
    </location>
</feature>
<dbReference type="InterPro" id="IPR027914">
    <property type="entry name" value="DUF4456"/>
</dbReference>
<dbReference type="InterPro" id="IPR025605">
    <property type="entry name" value="OST-HTH/LOTUS_dom"/>
</dbReference>
<dbReference type="GO" id="GO:0002089">
    <property type="term" value="P:lens morphogenesis in camera-type eye"/>
    <property type="evidence" value="ECO:0007669"/>
    <property type="project" value="UniProtKB-ARBA"/>
</dbReference>
<dbReference type="Proteomes" id="UP001166674">
    <property type="component" value="Unassembled WGS sequence"/>
</dbReference>
<dbReference type="SUPFAM" id="SSF63748">
    <property type="entry name" value="Tudor/PWWP/MBT"/>
    <property type="match status" value="3"/>
</dbReference>
<dbReference type="GO" id="GO:0007283">
    <property type="term" value="P:spermatogenesis"/>
    <property type="evidence" value="ECO:0007669"/>
    <property type="project" value="UniProtKB-KW"/>
</dbReference>
<dbReference type="InterPro" id="IPR028089">
    <property type="entry name" value="DUF4455"/>
</dbReference>
<dbReference type="PANTHER" id="PTHR21444:SF14">
    <property type="entry name" value="COILED-COIL DOMAIN-CONTAINING PROTEIN 180"/>
    <property type="match status" value="1"/>
</dbReference>
<dbReference type="FunFam" id="2.30.30.140:FF:000053">
    <property type="entry name" value="tudor domain-containing protein 7 isoform X2"/>
    <property type="match status" value="1"/>
</dbReference>
<protein>
    <recommendedName>
        <fullName evidence="3">Tudor domain-containing protein 7</fullName>
    </recommendedName>
    <alternativeName>
        <fullName evidence="12">PCTAIRE2-binding protein</fullName>
    </alternativeName>
    <alternativeName>
        <fullName evidence="13">Tudor repeat associator with PCTAIRE-2</fullName>
    </alternativeName>
</protein>
<feature type="compositionally biased region" description="Polar residues" evidence="15">
    <location>
        <begin position="700"/>
        <end position="716"/>
    </location>
</feature>
<feature type="region of interest" description="Disordered" evidence="15">
    <location>
        <begin position="1933"/>
        <end position="1956"/>
    </location>
</feature>
<keyword evidence="4" id="KW-0963">Cytoplasm</keyword>
<dbReference type="PANTHER" id="PTHR21444">
    <property type="entry name" value="COILED-COIL DOMAIN-CONTAINING PROTEIN 180"/>
    <property type="match status" value="1"/>
</dbReference>
<dbReference type="FunFam" id="3.30.420.610:FF:000008">
    <property type="entry name" value="Tudor domain-containing protein 7"/>
    <property type="match status" value="1"/>
</dbReference>
<keyword evidence="7" id="KW-0221">Differentiation</keyword>
<accession>A0AA41MD44</accession>
<feature type="domain" description="Tudor" evidence="16">
    <location>
        <begin position="2333"/>
        <end position="2390"/>
    </location>
</feature>
<feature type="compositionally biased region" description="Low complexity" evidence="15">
    <location>
        <begin position="1300"/>
        <end position="1311"/>
    </location>
</feature>
<dbReference type="CDD" id="cd09974">
    <property type="entry name" value="LOTUS_3_TDRD7"/>
    <property type="match status" value="1"/>
</dbReference>
<evidence type="ECO:0000256" key="15">
    <source>
        <dbReference type="SAM" id="MobiDB-lite"/>
    </source>
</evidence>
<evidence type="ECO:0000256" key="11">
    <source>
        <dbReference type="ARBA" id="ARBA00025868"/>
    </source>
</evidence>
<evidence type="ECO:0000256" key="7">
    <source>
        <dbReference type="ARBA" id="ARBA00022782"/>
    </source>
</evidence>
<evidence type="ECO:0000256" key="14">
    <source>
        <dbReference type="SAM" id="Coils"/>
    </source>
</evidence>
<feature type="coiled-coil region" evidence="14">
    <location>
        <begin position="505"/>
        <end position="532"/>
    </location>
</feature>
<feature type="compositionally biased region" description="Basic and acidic residues" evidence="15">
    <location>
        <begin position="802"/>
        <end position="818"/>
    </location>
</feature>
<feature type="compositionally biased region" description="Polar residues" evidence="15">
    <location>
        <begin position="741"/>
        <end position="750"/>
    </location>
</feature>
<dbReference type="InterPro" id="IPR047448">
    <property type="entry name" value="Tudor_TDRD7_rpt2"/>
</dbReference>
<dbReference type="Pfam" id="PF14644">
    <property type="entry name" value="DUF4456"/>
    <property type="match status" value="1"/>
</dbReference>
<evidence type="ECO:0000259" key="16">
    <source>
        <dbReference type="PROSITE" id="PS50304"/>
    </source>
</evidence>
<dbReference type="FunFam" id="2.30.30.140:FF:000045">
    <property type="entry name" value="tudor domain-containing protein 7 isoform X1"/>
    <property type="match status" value="1"/>
</dbReference>
<dbReference type="CDD" id="cd09973">
    <property type="entry name" value="LOTUS_2_TDRD7"/>
    <property type="match status" value="1"/>
</dbReference>
<dbReference type="InterPro" id="IPR002999">
    <property type="entry name" value="Tudor"/>
</dbReference>
<evidence type="ECO:0000313" key="19">
    <source>
        <dbReference type="Proteomes" id="UP001166674"/>
    </source>
</evidence>